<reference evidence="2" key="1">
    <citation type="submission" date="2016-07" db="EMBL/GenBank/DDBJ databases">
        <authorList>
            <person name="Jaenicke Sebastian"/>
        </authorList>
    </citation>
    <scope>NUCLEOTIDE SEQUENCE [LARGE SCALE GENOMIC DNA]</scope>
</reference>
<dbReference type="PROSITE" id="PS51257">
    <property type="entry name" value="PROKAR_LIPOPROTEIN"/>
    <property type="match status" value="1"/>
</dbReference>
<name>A0A1C3TJ27_XANCT</name>
<gene>
    <name evidence="1" type="ORF">BN444_03561</name>
</gene>
<sequence length="179" mass="18455">MRWMAWTVTMALYVFGATGCGIDKAPDSAGASAVKARIEWRLASNAPRAGYAEAAYQGRPVYLAPQQLLAVDGAATVTRVDGDDGKPALDLRFPGHDDRLTRTTEQNIGKPIALLADGQVLTVATVAAPRRQTADQRSAGCAGTAAGVCAADACADDGRDALALVGAIGRGGVFTSHRG</sequence>
<evidence type="ECO:0000313" key="2">
    <source>
        <dbReference type="Proteomes" id="UP000093071"/>
    </source>
</evidence>
<dbReference type="Proteomes" id="UP000093071">
    <property type="component" value="Chromosome I"/>
</dbReference>
<dbReference type="EMBL" id="LT604072">
    <property type="protein sequence ID" value="SCB03199.1"/>
    <property type="molecule type" value="Genomic_DNA"/>
</dbReference>
<proteinExistence type="predicted"/>
<evidence type="ECO:0000313" key="1">
    <source>
        <dbReference type="EMBL" id="SCB03199.1"/>
    </source>
</evidence>
<dbReference type="PATRIC" id="fig|1261556.5.peg.400"/>
<organism evidence="1 2">
    <name type="scientific">Xanthomonas translucens pv. translucens DSM 18974</name>
    <dbReference type="NCBI Taxonomy" id="1261556"/>
    <lineage>
        <taxon>Bacteria</taxon>
        <taxon>Pseudomonadati</taxon>
        <taxon>Pseudomonadota</taxon>
        <taxon>Gammaproteobacteria</taxon>
        <taxon>Lysobacterales</taxon>
        <taxon>Lysobacteraceae</taxon>
        <taxon>Xanthomonas</taxon>
        <taxon>Xanthomonas translucens group</taxon>
    </lineage>
</organism>
<dbReference type="AlphaFoldDB" id="A0A1C3TJ27"/>
<accession>A0A1C3TJ27</accession>
<protein>
    <submittedName>
        <fullName evidence="1">Uncharacterized protein</fullName>
    </submittedName>
</protein>